<keyword evidence="3" id="KW-1185">Reference proteome</keyword>
<dbReference type="PANTHER" id="PTHR31284">
    <property type="entry name" value="ACID PHOSPHATASE-LIKE PROTEIN"/>
    <property type="match status" value="1"/>
</dbReference>
<dbReference type="AlphaFoldDB" id="A0A2G9GZ90"/>
<dbReference type="InterPro" id="IPR023214">
    <property type="entry name" value="HAD_sf"/>
</dbReference>
<proteinExistence type="predicted"/>
<dbReference type="GO" id="GO:0003993">
    <property type="term" value="F:acid phosphatase activity"/>
    <property type="evidence" value="ECO:0007669"/>
    <property type="project" value="UniProtKB-EC"/>
</dbReference>
<sequence length="240" mass="27613">MSAYGHEMEREYSARSLSRGGSEMGSRYTTEELNSLDSDALPALCKDVDTLYVKEGQYKKDLNIMVGMVEDYFSSVRSQYDGRDVVLMDADDLVAETLFTYRIKEEPLHNISGNADQLKHIFIRKMYLKLHSDGRPLILFSRIPEKLHNATIEYLVSAGCRGWSSLIMRKENEMQMDFQEFLSRQRIMLQKEGSRIIAVISSQMDALRGSCFGDHVFKIPSPMYRYSSKDNVESQIQKSK</sequence>
<dbReference type="InterPro" id="IPR005519">
    <property type="entry name" value="Acid_phosphat_B-like"/>
</dbReference>
<feature type="compositionally biased region" description="Basic and acidic residues" evidence="1">
    <location>
        <begin position="1"/>
        <end position="13"/>
    </location>
</feature>
<dbReference type="Gene3D" id="3.40.50.1000">
    <property type="entry name" value="HAD superfamily/HAD-like"/>
    <property type="match status" value="1"/>
</dbReference>
<dbReference type="OrthoDB" id="1900337at2759"/>
<name>A0A2G9GZ90_9LAMI</name>
<comment type="caution">
    <text evidence="2">The sequence shown here is derived from an EMBL/GenBank/DDBJ whole genome shotgun (WGS) entry which is preliminary data.</text>
</comment>
<keyword evidence="2" id="KW-0378">Hydrolase</keyword>
<accession>A0A2G9GZ90</accession>
<evidence type="ECO:0000313" key="3">
    <source>
        <dbReference type="Proteomes" id="UP000231279"/>
    </source>
</evidence>
<evidence type="ECO:0000313" key="2">
    <source>
        <dbReference type="EMBL" id="PIN10589.1"/>
    </source>
</evidence>
<gene>
    <name evidence="2" type="ORF">CDL12_16818</name>
</gene>
<dbReference type="Pfam" id="PF03767">
    <property type="entry name" value="Acid_phosphat_B"/>
    <property type="match status" value="1"/>
</dbReference>
<reference evidence="3" key="1">
    <citation type="journal article" date="2018" name="Gigascience">
        <title>Genome assembly of the Pink Ipe (Handroanthus impetiginosus, Bignoniaceae), a highly valued, ecologically keystone Neotropical timber forest tree.</title>
        <authorList>
            <person name="Silva-Junior O.B."/>
            <person name="Grattapaglia D."/>
            <person name="Novaes E."/>
            <person name="Collevatti R.G."/>
        </authorList>
    </citation>
    <scope>NUCLEOTIDE SEQUENCE [LARGE SCALE GENOMIC DNA]</scope>
    <source>
        <strain evidence="3">cv. UFG-1</strain>
    </source>
</reference>
<evidence type="ECO:0000256" key="1">
    <source>
        <dbReference type="SAM" id="MobiDB-lite"/>
    </source>
</evidence>
<protein>
    <submittedName>
        <fullName evidence="2">Acid phosphatase</fullName>
        <ecNumber evidence="2">3.1.3.2</ecNumber>
    </submittedName>
</protein>
<dbReference type="PANTHER" id="PTHR31284:SF22">
    <property type="entry name" value="ACID PHOSPHATASE"/>
    <property type="match status" value="1"/>
</dbReference>
<dbReference type="EC" id="3.1.3.2" evidence="2"/>
<feature type="region of interest" description="Disordered" evidence="1">
    <location>
        <begin position="1"/>
        <end position="28"/>
    </location>
</feature>
<dbReference type="Proteomes" id="UP000231279">
    <property type="component" value="Unassembled WGS sequence"/>
</dbReference>
<dbReference type="STRING" id="429701.A0A2G9GZ90"/>
<dbReference type="EMBL" id="NKXS01003186">
    <property type="protein sequence ID" value="PIN10589.1"/>
    <property type="molecule type" value="Genomic_DNA"/>
</dbReference>
<organism evidence="2 3">
    <name type="scientific">Handroanthus impetiginosus</name>
    <dbReference type="NCBI Taxonomy" id="429701"/>
    <lineage>
        <taxon>Eukaryota</taxon>
        <taxon>Viridiplantae</taxon>
        <taxon>Streptophyta</taxon>
        <taxon>Embryophyta</taxon>
        <taxon>Tracheophyta</taxon>
        <taxon>Spermatophyta</taxon>
        <taxon>Magnoliopsida</taxon>
        <taxon>eudicotyledons</taxon>
        <taxon>Gunneridae</taxon>
        <taxon>Pentapetalae</taxon>
        <taxon>asterids</taxon>
        <taxon>lamiids</taxon>
        <taxon>Lamiales</taxon>
        <taxon>Bignoniaceae</taxon>
        <taxon>Crescentiina</taxon>
        <taxon>Tabebuia alliance</taxon>
        <taxon>Handroanthus</taxon>
    </lineage>
</organism>